<dbReference type="InterPro" id="IPR016169">
    <property type="entry name" value="FAD-bd_PCMH_sub2"/>
</dbReference>
<comment type="similarity">
    <text evidence="1">Belongs to the oxygen-dependent FAD-linked oxidoreductase family.</text>
</comment>
<dbReference type="SUPFAM" id="SSF56176">
    <property type="entry name" value="FAD-binding/transporter-associated domain-like"/>
    <property type="match status" value="1"/>
</dbReference>
<evidence type="ECO:0000256" key="2">
    <source>
        <dbReference type="ARBA" id="ARBA00023002"/>
    </source>
</evidence>
<keyword evidence="2" id="KW-0560">Oxidoreductase</keyword>
<feature type="domain" description="FAD-binding PCMH-type" evidence="4">
    <location>
        <begin position="121"/>
        <end position="297"/>
    </location>
</feature>
<dbReference type="PANTHER" id="PTHR13878">
    <property type="entry name" value="GULONOLACTONE OXIDASE"/>
    <property type="match status" value="1"/>
</dbReference>
<dbReference type="InterPro" id="IPR012951">
    <property type="entry name" value="BBE"/>
</dbReference>
<protein>
    <submittedName>
        <fullName evidence="5">FAD-binding domain-containing protein</fullName>
    </submittedName>
</protein>
<evidence type="ECO:0000259" key="4">
    <source>
        <dbReference type="PROSITE" id="PS51387"/>
    </source>
</evidence>
<name>A0AAD7MAD4_MYCRO</name>
<feature type="signal peptide" evidence="3">
    <location>
        <begin position="1"/>
        <end position="22"/>
    </location>
</feature>
<dbReference type="Pfam" id="PF01565">
    <property type="entry name" value="FAD_binding_4"/>
    <property type="match status" value="1"/>
</dbReference>
<dbReference type="PROSITE" id="PS00862">
    <property type="entry name" value="OX2_COVAL_FAD"/>
    <property type="match status" value="1"/>
</dbReference>
<sequence length="569" mass="59973">MKSLSLSLLLLLFTASRSSCGALEIPLEKRGSCRNVPGSPGYPTAAAWDAFNATISGRLVTVVPSAKFCTTLPGGACTDAQWSSAVFRNTIPGAMSGVNFEQGYGLTPPSLCLRNATTCGQGDVPIYSVEAETVEDIQAAVKFASANNLRVAVKASGHDMIGRSTAPQSLLIRTTNLRNISFIDAFQDMGSAVTVGSGVPFQTLFQQAKASGRAVVGPSVATICGAGGYVQGAGHSYLSPKFGLAADNALEFNIVVSSGELLKVNSVSNPDLFYALRGGGAGSWGVITSVTFKTFPTFNATATSITLAASNTTQMRALAVAHAEHVFALDPVGSGHFFITEKNPAGGFVVILLSSVLGTPSETMTLLGPFMDAALEIPGVSLVSQQYTDLDVNDSLFKPDDSAGSNAIEGSRFITADTYRNSPTKVGQVYEELLNSGTEMCRFEIVVGGGKVSENANISSAVHPGWRTAKTLFLVVNSWEDSASLDEIDALRHKFQTQQLPIIEQISGPNAGTYSNEADGFEPEFQTTFFGPNYAKLSGIKAKYDPQDLLIVGGGVGSERWDQWGLCRV</sequence>
<dbReference type="PANTHER" id="PTHR13878:SF91">
    <property type="entry name" value="FAD BINDING DOMAIN PROTEIN (AFU_ORTHOLOGUE AFUA_6G12070)-RELATED"/>
    <property type="match status" value="1"/>
</dbReference>
<keyword evidence="3" id="KW-0732">Signal</keyword>
<comment type="caution">
    <text evidence="5">The sequence shown here is derived from an EMBL/GenBank/DDBJ whole genome shotgun (WGS) entry which is preliminary data.</text>
</comment>
<accession>A0AAD7MAD4</accession>
<dbReference type="AlphaFoldDB" id="A0AAD7MAD4"/>
<proteinExistence type="inferred from homology"/>
<dbReference type="InterPro" id="IPR016166">
    <property type="entry name" value="FAD-bd_PCMH"/>
</dbReference>
<dbReference type="Proteomes" id="UP001221757">
    <property type="component" value="Unassembled WGS sequence"/>
</dbReference>
<dbReference type="Gene3D" id="3.40.462.20">
    <property type="match status" value="1"/>
</dbReference>
<dbReference type="InterPro" id="IPR050432">
    <property type="entry name" value="FAD-linked_Oxidoreductases_BP"/>
</dbReference>
<dbReference type="EMBL" id="JARKIE010000005">
    <property type="protein sequence ID" value="KAJ7707672.1"/>
    <property type="molecule type" value="Genomic_DNA"/>
</dbReference>
<keyword evidence="6" id="KW-1185">Reference proteome</keyword>
<evidence type="ECO:0000256" key="1">
    <source>
        <dbReference type="ARBA" id="ARBA00005466"/>
    </source>
</evidence>
<feature type="chain" id="PRO_5041919113" evidence="3">
    <location>
        <begin position="23"/>
        <end position="569"/>
    </location>
</feature>
<dbReference type="Pfam" id="PF08031">
    <property type="entry name" value="BBE"/>
    <property type="match status" value="1"/>
</dbReference>
<dbReference type="GO" id="GO:0016491">
    <property type="term" value="F:oxidoreductase activity"/>
    <property type="evidence" value="ECO:0007669"/>
    <property type="project" value="UniProtKB-KW"/>
</dbReference>
<dbReference type="InterPro" id="IPR006094">
    <property type="entry name" value="Oxid_FAD_bind_N"/>
</dbReference>
<dbReference type="InterPro" id="IPR006093">
    <property type="entry name" value="Oxy_OxRdtase_FAD_BS"/>
</dbReference>
<reference evidence="5" key="1">
    <citation type="submission" date="2023-03" db="EMBL/GenBank/DDBJ databases">
        <title>Massive genome expansion in bonnet fungi (Mycena s.s.) driven by repeated elements and novel gene families across ecological guilds.</title>
        <authorList>
            <consortium name="Lawrence Berkeley National Laboratory"/>
            <person name="Harder C.B."/>
            <person name="Miyauchi S."/>
            <person name="Viragh M."/>
            <person name="Kuo A."/>
            <person name="Thoen E."/>
            <person name="Andreopoulos B."/>
            <person name="Lu D."/>
            <person name="Skrede I."/>
            <person name="Drula E."/>
            <person name="Henrissat B."/>
            <person name="Morin E."/>
            <person name="Kohler A."/>
            <person name="Barry K."/>
            <person name="LaButti K."/>
            <person name="Morin E."/>
            <person name="Salamov A."/>
            <person name="Lipzen A."/>
            <person name="Mereny Z."/>
            <person name="Hegedus B."/>
            <person name="Baldrian P."/>
            <person name="Stursova M."/>
            <person name="Weitz H."/>
            <person name="Taylor A."/>
            <person name="Grigoriev I.V."/>
            <person name="Nagy L.G."/>
            <person name="Martin F."/>
            <person name="Kauserud H."/>
        </authorList>
    </citation>
    <scope>NUCLEOTIDE SEQUENCE</scope>
    <source>
        <strain evidence="5">CBHHK067</strain>
    </source>
</reference>
<dbReference type="Gene3D" id="3.30.465.10">
    <property type="match status" value="1"/>
</dbReference>
<evidence type="ECO:0000256" key="3">
    <source>
        <dbReference type="SAM" id="SignalP"/>
    </source>
</evidence>
<dbReference type="InterPro" id="IPR036318">
    <property type="entry name" value="FAD-bd_PCMH-like_sf"/>
</dbReference>
<dbReference type="PROSITE" id="PS51387">
    <property type="entry name" value="FAD_PCMH"/>
    <property type="match status" value="1"/>
</dbReference>
<evidence type="ECO:0000313" key="5">
    <source>
        <dbReference type="EMBL" id="KAJ7707672.1"/>
    </source>
</evidence>
<evidence type="ECO:0000313" key="6">
    <source>
        <dbReference type="Proteomes" id="UP001221757"/>
    </source>
</evidence>
<organism evidence="5 6">
    <name type="scientific">Mycena rosella</name>
    <name type="common">Pink bonnet</name>
    <name type="synonym">Agaricus rosellus</name>
    <dbReference type="NCBI Taxonomy" id="1033263"/>
    <lineage>
        <taxon>Eukaryota</taxon>
        <taxon>Fungi</taxon>
        <taxon>Dikarya</taxon>
        <taxon>Basidiomycota</taxon>
        <taxon>Agaricomycotina</taxon>
        <taxon>Agaricomycetes</taxon>
        <taxon>Agaricomycetidae</taxon>
        <taxon>Agaricales</taxon>
        <taxon>Marasmiineae</taxon>
        <taxon>Mycenaceae</taxon>
        <taxon>Mycena</taxon>
    </lineage>
</organism>
<dbReference type="GO" id="GO:0071949">
    <property type="term" value="F:FAD binding"/>
    <property type="evidence" value="ECO:0007669"/>
    <property type="project" value="InterPro"/>
</dbReference>
<gene>
    <name evidence="5" type="ORF">B0H17DRAFT_1192129</name>
</gene>